<dbReference type="InterPro" id="IPR012902">
    <property type="entry name" value="N_methyl_site"/>
</dbReference>
<organism evidence="2">
    <name type="scientific">hydrothermal vent metagenome</name>
    <dbReference type="NCBI Taxonomy" id="652676"/>
    <lineage>
        <taxon>unclassified sequences</taxon>
        <taxon>metagenomes</taxon>
        <taxon>ecological metagenomes</taxon>
    </lineage>
</organism>
<keyword evidence="1" id="KW-0812">Transmembrane</keyword>
<keyword evidence="1" id="KW-0472">Membrane</keyword>
<evidence type="ECO:0000313" key="2">
    <source>
        <dbReference type="EMBL" id="SHO80513.1"/>
    </source>
</evidence>
<dbReference type="AlphaFoldDB" id="A0A1W1EI19"/>
<proteinExistence type="predicted"/>
<evidence type="ECO:0000256" key="1">
    <source>
        <dbReference type="SAM" id="Phobius"/>
    </source>
</evidence>
<gene>
    <name evidence="2" type="ORF">MNB_SV-15-1381</name>
</gene>
<accession>A0A1W1EI19</accession>
<protein>
    <recommendedName>
        <fullName evidence="3">Prepilin-type N-terminal cleavage/methylation domain-containing protein</fullName>
    </recommendedName>
</protein>
<dbReference type="SUPFAM" id="SSF54523">
    <property type="entry name" value="Pili subunits"/>
    <property type="match status" value="1"/>
</dbReference>
<feature type="transmembrane region" description="Helical" evidence="1">
    <location>
        <begin position="12"/>
        <end position="37"/>
    </location>
</feature>
<name>A0A1W1EI19_9ZZZZ</name>
<dbReference type="Pfam" id="PF07963">
    <property type="entry name" value="N_methyl"/>
    <property type="match status" value="1"/>
</dbReference>
<dbReference type="Gene3D" id="3.30.700.10">
    <property type="entry name" value="Glycoprotein, Type 4 Pilin"/>
    <property type="match status" value="1"/>
</dbReference>
<sequence length="309" mass="34755">MKLKFKKAFTLIELIIVLVVLGIVSSMGATIISQVYMNYINQRAIHNSSLKTEIATSIIYNRLSYRISSTTVGRNLNDNNDIVLVTDIKNPENYQVLEWYGVAIDSFNANSATRRPAWNGFCDVEGSNMGVATPGSDLSLLDEVVRNTSSSSLADLAIIFNNRRYSKDVPYDISCIGYTNNNNCISKVSSVDSDMETIILANKDLKRVVEQYKLIRSAYAIVPVNERDVQTADGNTISLFDLELRYDYQPWSSNNENYFDDDTSRGILVRNVSVFKFSGMGDTLRFKICVSENIGERFITTCKEKAVIR</sequence>
<dbReference type="EMBL" id="FRYL01000011">
    <property type="protein sequence ID" value="SHO80513.1"/>
    <property type="molecule type" value="Genomic_DNA"/>
</dbReference>
<reference evidence="2" key="1">
    <citation type="submission" date="2016-10" db="EMBL/GenBank/DDBJ databases">
        <authorList>
            <person name="de Groot N.N."/>
        </authorList>
    </citation>
    <scope>NUCLEOTIDE SEQUENCE</scope>
</reference>
<evidence type="ECO:0008006" key="3">
    <source>
        <dbReference type="Google" id="ProtNLM"/>
    </source>
</evidence>
<dbReference type="NCBIfam" id="TIGR02532">
    <property type="entry name" value="IV_pilin_GFxxxE"/>
    <property type="match status" value="1"/>
</dbReference>
<dbReference type="InterPro" id="IPR045584">
    <property type="entry name" value="Pilin-like"/>
</dbReference>
<keyword evidence="1" id="KW-1133">Transmembrane helix</keyword>